<reference evidence="5" key="1">
    <citation type="submission" date="2023-07" db="EMBL/GenBank/DDBJ databases">
        <title>Bifidobacterium aquikefiriaerophilum sp. nov. and Bifidobacterium eccum sp. nov., isolated from water kefir.</title>
        <authorList>
            <person name="Breselge S."/>
            <person name="Bellassi P."/>
            <person name="Barcenilla C."/>
            <person name="Alvarez-Ordonez A."/>
            <person name="Morelli L."/>
            <person name="Cotter P.D."/>
        </authorList>
    </citation>
    <scope>NUCLEOTIDE SEQUENCE</scope>
    <source>
        <strain evidence="5">WK041_4_12</strain>
    </source>
</reference>
<gene>
    <name evidence="5" type="ORF">QN215_04425</name>
</gene>
<feature type="domain" description="HTH gntR-type" evidence="4">
    <location>
        <begin position="20"/>
        <end position="90"/>
    </location>
</feature>
<dbReference type="SUPFAM" id="SSF46785">
    <property type="entry name" value="Winged helix' DNA-binding domain"/>
    <property type="match status" value="1"/>
</dbReference>
<evidence type="ECO:0000256" key="2">
    <source>
        <dbReference type="ARBA" id="ARBA00023125"/>
    </source>
</evidence>
<dbReference type="GO" id="GO:0045892">
    <property type="term" value="P:negative regulation of DNA-templated transcription"/>
    <property type="evidence" value="ECO:0007669"/>
    <property type="project" value="TreeGrafter"/>
</dbReference>
<proteinExistence type="predicted"/>
<dbReference type="InterPro" id="IPR011663">
    <property type="entry name" value="UTRA"/>
</dbReference>
<protein>
    <submittedName>
        <fullName evidence="5">GntR family transcriptional regulator</fullName>
    </submittedName>
</protein>
<dbReference type="Pfam" id="PF07702">
    <property type="entry name" value="UTRA"/>
    <property type="match status" value="1"/>
</dbReference>
<dbReference type="RefSeq" id="WP_369344889.1">
    <property type="nucleotide sequence ID" value="NZ_CP129674.1"/>
</dbReference>
<dbReference type="InterPro" id="IPR050679">
    <property type="entry name" value="Bact_HTH_transcr_reg"/>
</dbReference>
<dbReference type="InterPro" id="IPR036390">
    <property type="entry name" value="WH_DNA-bd_sf"/>
</dbReference>
<evidence type="ECO:0000259" key="4">
    <source>
        <dbReference type="PROSITE" id="PS50949"/>
    </source>
</evidence>
<dbReference type="KEGG" id="baqk:QN215_04425"/>
<dbReference type="GO" id="GO:0003700">
    <property type="term" value="F:DNA-binding transcription factor activity"/>
    <property type="evidence" value="ECO:0007669"/>
    <property type="project" value="InterPro"/>
</dbReference>
<dbReference type="Gene3D" id="3.40.1410.10">
    <property type="entry name" value="Chorismate lyase-like"/>
    <property type="match status" value="1"/>
</dbReference>
<dbReference type="EMBL" id="CP129674">
    <property type="protein sequence ID" value="XDS45353.1"/>
    <property type="molecule type" value="Genomic_DNA"/>
</dbReference>
<keyword evidence="2" id="KW-0238">DNA-binding</keyword>
<name>A0AB39U8Q9_9BIFI</name>
<evidence type="ECO:0000313" key="5">
    <source>
        <dbReference type="EMBL" id="XDS45353.1"/>
    </source>
</evidence>
<dbReference type="PROSITE" id="PS50949">
    <property type="entry name" value="HTH_GNTR"/>
    <property type="match status" value="1"/>
</dbReference>
<dbReference type="GO" id="GO:0003677">
    <property type="term" value="F:DNA binding"/>
    <property type="evidence" value="ECO:0007669"/>
    <property type="project" value="UniProtKB-KW"/>
</dbReference>
<organism evidence="5">
    <name type="scientific">Bifidobacterium aquikefiricola</name>
    <dbReference type="NCBI Taxonomy" id="3059038"/>
    <lineage>
        <taxon>Bacteria</taxon>
        <taxon>Bacillati</taxon>
        <taxon>Actinomycetota</taxon>
        <taxon>Actinomycetes</taxon>
        <taxon>Bifidobacteriales</taxon>
        <taxon>Bifidobacteriaceae</taxon>
        <taxon>Bifidobacterium</taxon>
    </lineage>
</organism>
<dbReference type="InterPro" id="IPR028978">
    <property type="entry name" value="Chorismate_lyase_/UTRA_dom_sf"/>
</dbReference>
<dbReference type="InterPro" id="IPR036388">
    <property type="entry name" value="WH-like_DNA-bd_sf"/>
</dbReference>
<dbReference type="PANTHER" id="PTHR44846">
    <property type="entry name" value="MANNOSYL-D-GLYCERATE TRANSPORT/METABOLISM SYSTEM REPRESSOR MNGR-RELATED"/>
    <property type="match status" value="1"/>
</dbReference>
<dbReference type="SMART" id="SM00866">
    <property type="entry name" value="UTRA"/>
    <property type="match status" value="1"/>
</dbReference>
<dbReference type="Pfam" id="PF00392">
    <property type="entry name" value="GntR"/>
    <property type="match status" value="1"/>
</dbReference>
<dbReference type="SUPFAM" id="SSF64288">
    <property type="entry name" value="Chorismate lyase-like"/>
    <property type="match status" value="1"/>
</dbReference>
<evidence type="ECO:0000256" key="3">
    <source>
        <dbReference type="ARBA" id="ARBA00023163"/>
    </source>
</evidence>
<accession>A0AB39U8Q9</accession>
<dbReference type="InterPro" id="IPR000524">
    <property type="entry name" value="Tscrpt_reg_HTH_GntR"/>
</dbReference>
<sequence length="267" mass="30391">MDEKLTAHNRHQCDGGGEAMGKSCLLVQRISAYIIDEQFRPDERLGTERELAERFGVTRSELRCALETMETQHQVKRIIGRKGGVVVADNRLERNLNSIDSMREIARKQSFNLTTQVINKRMRNAEPYERRTFGMQQGQDDRVYCITRLRRIDTQPVCAETSVVPVALFPNIIHMNLDSMAALFSDVFHMPPHSSQESLETVTANSAIASLLALHANDMIMRVTRLSLNTHSRVFEIGSECYRPERVRFHLNKLGYVRHSGVGAYSA</sequence>
<keyword evidence="1" id="KW-0805">Transcription regulation</keyword>
<dbReference type="AlphaFoldDB" id="A0AB39U8Q9"/>
<dbReference type="PANTHER" id="PTHR44846:SF1">
    <property type="entry name" value="MANNOSYL-D-GLYCERATE TRANSPORT_METABOLISM SYSTEM REPRESSOR MNGR-RELATED"/>
    <property type="match status" value="1"/>
</dbReference>
<keyword evidence="3" id="KW-0804">Transcription</keyword>
<dbReference type="SMART" id="SM00345">
    <property type="entry name" value="HTH_GNTR"/>
    <property type="match status" value="1"/>
</dbReference>
<evidence type="ECO:0000256" key="1">
    <source>
        <dbReference type="ARBA" id="ARBA00023015"/>
    </source>
</evidence>
<dbReference type="Gene3D" id="1.10.10.10">
    <property type="entry name" value="Winged helix-like DNA-binding domain superfamily/Winged helix DNA-binding domain"/>
    <property type="match status" value="1"/>
</dbReference>